<evidence type="ECO:0000256" key="1">
    <source>
        <dbReference type="SAM" id="MobiDB-lite"/>
    </source>
</evidence>
<name>A0ABQ5H4Z7_9ASTR</name>
<evidence type="ECO:0000313" key="3">
    <source>
        <dbReference type="Proteomes" id="UP001151760"/>
    </source>
</evidence>
<comment type="caution">
    <text evidence="2">The sequence shown here is derived from an EMBL/GenBank/DDBJ whole genome shotgun (WGS) entry which is preliminary data.</text>
</comment>
<keyword evidence="3" id="KW-1185">Reference proteome</keyword>
<feature type="compositionally biased region" description="Polar residues" evidence="1">
    <location>
        <begin position="1"/>
        <end position="10"/>
    </location>
</feature>
<evidence type="ECO:0000313" key="2">
    <source>
        <dbReference type="EMBL" id="GJT82955.1"/>
    </source>
</evidence>
<organism evidence="2 3">
    <name type="scientific">Tanacetum coccineum</name>
    <dbReference type="NCBI Taxonomy" id="301880"/>
    <lineage>
        <taxon>Eukaryota</taxon>
        <taxon>Viridiplantae</taxon>
        <taxon>Streptophyta</taxon>
        <taxon>Embryophyta</taxon>
        <taxon>Tracheophyta</taxon>
        <taxon>Spermatophyta</taxon>
        <taxon>Magnoliopsida</taxon>
        <taxon>eudicotyledons</taxon>
        <taxon>Gunneridae</taxon>
        <taxon>Pentapetalae</taxon>
        <taxon>asterids</taxon>
        <taxon>campanulids</taxon>
        <taxon>Asterales</taxon>
        <taxon>Asteraceae</taxon>
        <taxon>Asteroideae</taxon>
        <taxon>Anthemideae</taxon>
        <taxon>Anthemidinae</taxon>
        <taxon>Tanacetum</taxon>
    </lineage>
</organism>
<feature type="compositionally biased region" description="Basic residues" evidence="1">
    <location>
        <begin position="19"/>
        <end position="33"/>
    </location>
</feature>
<reference evidence="2" key="2">
    <citation type="submission" date="2022-01" db="EMBL/GenBank/DDBJ databases">
        <authorList>
            <person name="Yamashiro T."/>
            <person name="Shiraishi A."/>
            <person name="Satake H."/>
            <person name="Nakayama K."/>
        </authorList>
    </citation>
    <scope>NUCLEOTIDE SEQUENCE</scope>
</reference>
<sequence length="464" mass="52155">MIAVNNQKDSVSPLPAFEKKKKRKSQTYKKRPKETKATPPTEPTEESEQSHSVSSGIVPDPQDLERNKQLASTGLPFTHPNEGNRKSQLLPEGTHSDPKDSGGNRSGAEYQVDVKTFLLSDDELVQESDDDEMLGAREDIDAYPQESLNKSTPPQSTDEIHHSLPQDKPGSSKVDDAESGFDSSSADILKKYDDKSPLTERQLVKYLMKVSSAMFNRITEVYWEKHEEAAVHYDNLKASIDDYYDENIAHRDQTDKLVEAFMSSLDRSSTITCLQFSDLQSTVKDLQAHAIKQDEESAAWAKSSTNMAWNLSSRLSGSATTTLALTYIPANVEGENESNTATEDPPYQTERETEAIEDENSKNSLRNLNNQLMQILIPQREGKEITTEEQSDPQTKLVKASSTIREDPDEPLREETMRKAEEEAKLFKMSRHEMIKVIREEAKKIRIPAKLAISAKAGEKFKKA</sequence>
<accession>A0ABQ5H4Z7</accession>
<protein>
    <submittedName>
        <fullName evidence="2">Uncharacterized protein</fullName>
    </submittedName>
</protein>
<dbReference type="Proteomes" id="UP001151760">
    <property type="component" value="Unassembled WGS sequence"/>
</dbReference>
<feature type="compositionally biased region" description="Polar residues" evidence="1">
    <location>
        <begin position="146"/>
        <end position="157"/>
    </location>
</feature>
<feature type="region of interest" description="Disordered" evidence="1">
    <location>
        <begin position="1"/>
        <end position="109"/>
    </location>
</feature>
<reference evidence="2" key="1">
    <citation type="journal article" date="2022" name="Int. J. Mol. Sci.">
        <title>Draft Genome of Tanacetum Coccineum: Genomic Comparison of Closely Related Tanacetum-Family Plants.</title>
        <authorList>
            <person name="Yamashiro T."/>
            <person name="Shiraishi A."/>
            <person name="Nakayama K."/>
            <person name="Satake H."/>
        </authorList>
    </citation>
    <scope>NUCLEOTIDE SEQUENCE</scope>
</reference>
<feature type="region of interest" description="Disordered" evidence="1">
    <location>
        <begin position="334"/>
        <end position="359"/>
    </location>
</feature>
<dbReference type="EMBL" id="BQNB010019216">
    <property type="protein sequence ID" value="GJT82955.1"/>
    <property type="molecule type" value="Genomic_DNA"/>
</dbReference>
<proteinExistence type="predicted"/>
<gene>
    <name evidence="2" type="ORF">Tco_1057297</name>
</gene>
<feature type="region of interest" description="Disordered" evidence="1">
    <location>
        <begin position="141"/>
        <end position="182"/>
    </location>
</feature>